<dbReference type="EMBL" id="CM004469">
    <property type="protein sequence ID" value="OCT92491.1"/>
    <property type="molecule type" value="Genomic_DNA"/>
</dbReference>
<dbReference type="InterPro" id="IPR035901">
    <property type="entry name" value="GIY-YIG_endonuc_sf"/>
</dbReference>
<dbReference type="SUPFAM" id="SSF82771">
    <property type="entry name" value="GIY-YIG endonuclease"/>
    <property type="match status" value="1"/>
</dbReference>
<organism evidence="2 3">
    <name type="scientific">Xenopus laevis</name>
    <name type="common">African clawed frog</name>
    <dbReference type="NCBI Taxonomy" id="8355"/>
    <lineage>
        <taxon>Eukaryota</taxon>
        <taxon>Metazoa</taxon>
        <taxon>Chordata</taxon>
        <taxon>Craniata</taxon>
        <taxon>Vertebrata</taxon>
        <taxon>Euteleostomi</taxon>
        <taxon>Amphibia</taxon>
        <taxon>Batrachia</taxon>
        <taxon>Anura</taxon>
        <taxon>Pipoidea</taxon>
        <taxon>Pipidae</taxon>
        <taxon>Xenopodinae</taxon>
        <taxon>Xenopus</taxon>
        <taxon>Xenopus</taxon>
    </lineage>
</organism>
<reference evidence="3" key="1">
    <citation type="journal article" date="2016" name="Nature">
        <title>Genome evolution in the allotetraploid frog Xenopus laevis.</title>
        <authorList>
            <person name="Session A.M."/>
            <person name="Uno Y."/>
            <person name="Kwon T."/>
            <person name="Chapman J.A."/>
            <person name="Toyoda A."/>
            <person name="Takahashi S."/>
            <person name="Fukui A."/>
            <person name="Hikosaka A."/>
            <person name="Suzuki A."/>
            <person name="Kondo M."/>
            <person name="van Heeringen S.J."/>
            <person name="Quigley I."/>
            <person name="Heinz S."/>
            <person name="Ogino H."/>
            <person name="Ochi H."/>
            <person name="Hellsten U."/>
            <person name="Lyons J.B."/>
            <person name="Simakov O."/>
            <person name="Putnam N."/>
            <person name="Stites J."/>
            <person name="Kuroki Y."/>
            <person name="Tanaka T."/>
            <person name="Michiue T."/>
            <person name="Watanabe M."/>
            <person name="Bogdanovic O."/>
            <person name="Lister R."/>
            <person name="Georgiou G."/>
            <person name="Paranjpe S.S."/>
            <person name="van Kruijsbergen I."/>
            <person name="Shu S."/>
            <person name="Carlson J."/>
            <person name="Kinoshita T."/>
            <person name="Ohta Y."/>
            <person name="Mawaribuchi S."/>
            <person name="Jenkins J."/>
            <person name="Grimwood J."/>
            <person name="Schmutz J."/>
            <person name="Mitros T."/>
            <person name="Mozaffari S.V."/>
            <person name="Suzuki Y."/>
            <person name="Haramoto Y."/>
            <person name="Yamamoto T.S."/>
            <person name="Takagi C."/>
            <person name="Heald R."/>
            <person name="Miller K."/>
            <person name="Haudenschild C."/>
            <person name="Kitzman J."/>
            <person name="Nakayama T."/>
            <person name="Izutsu Y."/>
            <person name="Robert J."/>
            <person name="Fortriede J."/>
            <person name="Burns K."/>
            <person name="Lotay V."/>
            <person name="Karimi K."/>
            <person name="Yasuoka Y."/>
            <person name="Dichmann D.S."/>
            <person name="Flajnik M.F."/>
            <person name="Houston D.W."/>
            <person name="Shendure J."/>
            <person name="DuPasquier L."/>
            <person name="Vize P.D."/>
            <person name="Zorn A.M."/>
            <person name="Ito M."/>
            <person name="Marcotte E.M."/>
            <person name="Wallingford J.B."/>
            <person name="Ito Y."/>
            <person name="Asashima M."/>
            <person name="Ueno N."/>
            <person name="Matsuda Y."/>
            <person name="Veenstra G.J."/>
            <person name="Fujiyama A."/>
            <person name="Harland R.M."/>
            <person name="Taira M."/>
            <person name="Rokhsar D.S."/>
        </authorList>
    </citation>
    <scope>NUCLEOTIDE SEQUENCE [LARGE SCALE GENOMIC DNA]</scope>
    <source>
        <strain evidence="3">J</strain>
    </source>
</reference>
<dbReference type="PANTHER" id="PTHR21301">
    <property type="entry name" value="REVERSE TRANSCRIPTASE"/>
    <property type="match status" value="1"/>
</dbReference>
<dbReference type="Proteomes" id="UP000694892">
    <property type="component" value="Chromosome 2S"/>
</dbReference>
<evidence type="ECO:0000313" key="3">
    <source>
        <dbReference type="Proteomes" id="UP000694892"/>
    </source>
</evidence>
<dbReference type="AlphaFoldDB" id="A0A974HWH3"/>
<name>A0A974HWH3_XENLA</name>
<accession>A0A974HWH3</accession>
<dbReference type="Pfam" id="PF01541">
    <property type="entry name" value="GIY-YIG"/>
    <property type="match status" value="1"/>
</dbReference>
<proteinExistence type="predicted"/>
<dbReference type="PROSITE" id="PS50164">
    <property type="entry name" value="GIY_YIG"/>
    <property type="match status" value="1"/>
</dbReference>
<feature type="domain" description="GIY-YIG" evidence="1">
    <location>
        <begin position="77"/>
        <end position="179"/>
    </location>
</feature>
<dbReference type="CDD" id="cd10442">
    <property type="entry name" value="GIY-YIG_PLEs"/>
    <property type="match status" value="1"/>
</dbReference>
<evidence type="ECO:0000259" key="1">
    <source>
        <dbReference type="PROSITE" id="PS50164"/>
    </source>
</evidence>
<dbReference type="InterPro" id="IPR000305">
    <property type="entry name" value="GIY-YIG_endonuc"/>
</dbReference>
<dbReference type="Gene3D" id="3.40.1440.10">
    <property type="entry name" value="GIY-YIG endonuclease"/>
    <property type="match status" value="1"/>
</dbReference>
<dbReference type="PANTHER" id="PTHR21301:SF12">
    <property type="match status" value="1"/>
</dbReference>
<sequence>MPPLLKGAKCYTAANKGVVKEVNPPQKGTQRFLGKPKVGTYACLSCNCCSSIIKGDAMRHPTQGTPVKLKHYATCDTSSVVYLLKCPSGLVYIGQTKRPIKTRIKEHMGNIRNFKKGTATDTTVSRHFNSAYHNQSQLRWAVVEVVTSCQRGGNTNKRLLQREAYWIKRLDTLQPKGMNDSWSVKCFL</sequence>
<protein>
    <recommendedName>
        <fullName evidence="1">GIY-YIG domain-containing protein</fullName>
    </recommendedName>
</protein>
<evidence type="ECO:0000313" key="2">
    <source>
        <dbReference type="EMBL" id="OCT92491.1"/>
    </source>
</evidence>
<gene>
    <name evidence="2" type="ORF">XELAEV_18015546mg</name>
</gene>